<comment type="caution">
    <text evidence="1">The sequence shown here is derived from an EMBL/GenBank/DDBJ whole genome shotgun (WGS) entry which is preliminary data.</text>
</comment>
<evidence type="ECO:0000313" key="1">
    <source>
        <dbReference type="EMBL" id="TVO78941.1"/>
    </source>
</evidence>
<reference evidence="1 2" key="1">
    <citation type="submission" date="2019-07" db="EMBL/GenBank/DDBJ databases">
        <title>The pathways for chlorine oxyanion respiration interact through the shared metabolite chlorate.</title>
        <authorList>
            <person name="Barnum T.P."/>
            <person name="Cheng Y."/>
            <person name="Hill K.A."/>
            <person name="Lucas L.N."/>
            <person name="Carlson H.K."/>
            <person name="Coates J.D."/>
        </authorList>
    </citation>
    <scope>NUCLEOTIDE SEQUENCE [LARGE SCALE GENOMIC DNA]</scope>
    <source>
        <strain evidence="1 2">SFB-1</strain>
    </source>
</reference>
<organism evidence="1 2">
    <name type="scientific">Denitromonas halophila</name>
    <dbReference type="NCBI Taxonomy" id="1629404"/>
    <lineage>
        <taxon>Bacteria</taxon>
        <taxon>Pseudomonadati</taxon>
        <taxon>Pseudomonadota</taxon>
        <taxon>Betaproteobacteria</taxon>
        <taxon>Rhodocyclales</taxon>
        <taxon>Zoogloeaceae</taxon>
        <taxon>Denitromonas</taxon>
    </lineage>
</organism>
<protein>
    <submittedName>
        <fullName evidence="1">Uncharacterized protein</fullName>
    </submittedName>
</protein>
<name>A0A557RC96_9RHOO</name>
<sequence>MNAPKLLPWYARRAGVSTERAEALWRKAVRQATTDTGWVGNAEYYGAAMNTFIALLEAEEASLCTPSMGGIFRAQARVMRLPLTMMEDFSNAATHWQRCVGVPRRAA</sequence>
<evidence type="ECO:0000313" key="2">
    <source>
        <dbReference type="Proteomes" id="UP000318349"/>
    </source>
</evidence>
<accession>A0A557RC96</accession>
<gene>
    <name evidence="1" type="ORF">FHP89_04610</name>
</gene>
<dbReference type="AlphaFoldDB" id="A0A557RC96"/>
<dbReference type="Proteomes" id="UP000318349">
    <property type="component" value="Unassembled WGS sequence"/>
</dbReference>
<dbReference type="EMBL" id="VMNI01000004">
    <property type="protein sequence ID" value="TVO78941.1"/>
    <property type="molecule type" value="Genomic_DNA"/>
</dbReference>
<proteinExistence type="predicted"/>